<dbReference type="EC" id="3.5.-.-" evidence="2"/>
<dbReference type="Pfam" id="PF07969">
    <property type="entry name" value="Amidohydro_3"/>
    <property type="match status" value="1"/>
</dbReference>
<proteinExistence type="predicted"/>
<dbReference type="PANTHER" id="PTHR22642:SF2">
    <property type="entry name" value="PROTEIN LONG AFTER FAR-RED 3"/>
    <property type="match status" value="1"/>
</dbReference>
<gene>
    <name evidence="2" type="ORF">R3Q59_38220</name>
</gene>
<organism evidence="2 3">
    <name type="scientific">Rhodococcus jostii</name>
    <dbReference type="NCBI Taxonomy" id="132919"/>
    <lineage>
        <taxon>Bacteria</taxon>
        <taxon>Bacillati</taxon>
        <taxon>Actinomycetota</taxon>
        <taxon>Actinomycetes</taxon>
        <taxon>Mycobacteriales</taxon>
        <taxon>Nocardiaceae</taxon>
        <taxon>Rhodococcus</taxon>
    </lineage>
</organism>
<dbReference type="Gene3D" id="3.10.310.70">
    <property type="match status" value="1"/>
</dbReference>
<dbReference type="RefSeq" id="WP_317571430.1">
    <property type="nucleotide sequence ID" value="NZ_JAWLKA010000036.1"/>
</dbReference>
<dbReference type="SUPFAM" id="SSF51556">
    <property type="entry name" value="Metallo-dependent hydrolases"/>
    <property type="match status" value="1"/>
</dbReference>
<dbReference type="SUPFAM" id="SSF51338">
    <property type="entry name" value="Composite domain of metallo-dependent hydrolases"/>
    <property type="match status" value="1"/>
</dbReference>
<evidence type="ECO:0000313" key="2">
    <source>
        <dbReference type="EMBL" id="MDV6286323.1"/>
    </source>
</evidence>
<dbReference type="InterPro" id="IPR033932">
    <property type="entry name" value="YtcJ-like"/>
</dbReference>
<dbReference type="GO" id="GO:0016787">
    <property type="term" value="F:hydrolase activity"/>
    <property type="evidence" value="ECO:0007669"/>
    <property type="project" value="UniProtKB-KW"/>
</dbReference>
<dbReference type="InterPro" id="IPR032466">
    <property type="entry name" value="Metal_Hydrolase"/>
</dbReference>
<dbReference type="InterPro" id="IPR013108">
    <property type="entry name" value="Amidohydro_3"/>
</dbReference>
<keyword evidence="2" id="KW-0378">Hydrolase</keyword>
<dbReference type="InterPro" id="IPR011059">
    <property type="entry name" value="Metal-dep_hydrolase_composite"/>
</dbReference>
<reference evidence="2 3" key="1">
    <citation type="submission" date="2023-10" db="EMBL/GenBank/DDBJ databases">
        <title>Development of a sustainable strategy for remediation of hydrocarbon-contaminated territories based on the waste exchange concept.</title>
        <authorList>
            <person name="Krivoruchko A."/>
        </authorList>
    </citation>
    <scope>NUCLEOTIDE SEQUENCE [LARGE SCALE GENOMIC DNA]</scope>
    <source>
        <strain evidence="2 3">IEGM 60</strain>
    </source>
</reference>
<feature type="domain" description="Amidohydrolase 3" evidence="1">
    <location>
        <begin position="45"/>
        <end position="536"/>
    </location>
</feature>
<sequence length="557" mass="59586">MLDLKIQNARIFTMDPRRPQATVMGILHGRIVGLDEEVSALSARRVVDCRGSVVVPGFSDSHNHMAWFGQSLVELDLSACTSPGELYGLVAAVAARLGDGEWVVGSGYDDAAMGSHPDRLELDKAAGGRPVWLKHRSGHMCTVNTEVLRRAGILDGTATIPAGGSVVTREGQLTGLLLEQAQKLVGELVLPYSVSHLADAIARASSVYAAEGLTHVTEAGIGAGWIGRSPVELAAYTEARNRGALQTRVQLMVSSDALHTLRGHALDGIDLGLDLGITTGFGDDRIRVGAMKIFVDGSLIGRTAAVTEPFCDHHHDSDGFQSSVEDIRAKIVDAHRSGWTVAAHAIGDEAIDVALDAFADAQRRHPRDDVRHRIEHAAMVRPDQIRRFAQLRVTPVPQMHFLHELGDSMLQAVGSRRESWTYRHRSFLDAGLRIPGSSDRPVASGAPLLGMQSMVLRKTMGGRVIGPEETVTADEALHAYTVDAAWAAGEEHRRGRLGAGMLADIVVLSHHPAEVPPQNISTIDVIATIVGGDIVHGGESLEAGSVQTPAPMAYSRS</sequence>
<name>A0ABU4CS88_RHOJO</name>
<dbReference type="PANTHER" id="PTHR22642">
    <property type="entry name" value="IMIDAZOLONEPROPIONASE"/>
    <property type="match status" value="1"/>
</dbReference>
<dbReference type="CDD" id="cd01300">
    <property type="entry name" value="YtcJ_like"/>
    <property type="match status" value="1"/>
</dbReference>
<dbReference type="EMBL" id="JAWLKA010000036">
    <property type="protein sequence ID" value="MDV6286323.1"/>
    <property type="molecule type" value="Genomic_DNA"/>
</dbReference>
<dbReference type="Gene3D" id="2.30.40.10">
    <property type="entry name" value="Urease, subunit C, domain 1"/>
    <property type="match status" value="1"/>
</dbReference>
<protein>
    <submittedName>
        <fullName evidence="2">Amidohydrolase</fullName>
        <ecNumber evidence="2">3.5.-.-</ecNumber>
    </submittedName>
</protein>
<accession>A0ABU4CS88</accession>
<evidence type="ECO:0000259" key="1">
    <source>
        <dbReference type="Pfam" id="PF07969"/>
    </source>
</evidence>
<evidence type="ECO:0000313" key="3">
    <source>
        <dbReference type="Proteomes" id="UP001185737"/>
    </source>
</evidence>
<dbReference type="Gene3D" id="3.20.20.140">
    <property type="entry name" value="Metal-dependent hydrolases"/>
    <property type="match status" value="1"/>
</dbReference>
<keyword evidence="3" id="KW-1185">Reference proteome</keyword>
<comment type="caution">
    <text evidence="2">The sequence shown here is derived from an EMBL/GenBank/DDBJ whole genome shotgun (WGS) entry which is preliminary data.</text>
</comment>
<dbReference type="Proteomes" id="UP001185737">
    <property type="component" value="Unassembled WGS sequence"/>
</dbReference>